<gene>
    <name evidence="1" type="ORF">CEXT_202431</name>
</gene>
<comment type="caution">
    <text evidence="1">The sequence shown here is derived from an EMBL/GenBank/DDBJ whole genome shotgun (WGS) entry which is preliminary data.</text>
</comment>
<organism evidence="1 2">
    <name type="scientific">Caerostris extrusa</name>
    <name type="common">Bark spider</name>
    <name type="synonym">Caerostris bankana</name>
    <dbReference type="NCBI Taxonomy" id="172846"/>
    <lineage>
        <taxon>Eukaryota</taxon>
        <taxon>Metazoa</taxon>
        <taxon>Ecdysozoa</taxon>
        <taxon>Arthropoda</taxon>
        <taxon>Chelicerata</taxon>
        <taxon>Arachnida</taxon>
        <taxon>Araneae</taxon>
        <taxon>Araneomorphae</taxon>
        <taxon>Entelegynae</taxon>
        <taxon>Araneoidea</taxon>
        <taxon>Araneidae</taxon>
        <taxon>Caerostris</taxon>
    </lineage>
</organism>
<dbReference type="AlphaFoldDB" id="A0AAV4R7S6"/>
<proteinExistence type="predicted"/>
<name>A0AAV4R7S6_CAEEX</name>
<protein>
    <submittedName>
        <fullName evidence="1">Uncharacterized protein</fullName>
    </submittedName>
</protein>
<evidence type="ECO:0000313" key="1">
    <source>
        <dbReference type="EMBL" id="GIY16674.1"/>
    </source>
</evidence>
<keyword evidence="2" id="KW-1185">Reference proteome</keyword>
<sequence length="70" mass="7357">MSSSPLFSPCLPIRLSIRPPLTGPLTGCIAKGWTARHAKTVTASHVTDGFQGKALSARLELPSEQEAGIV</sequence>
<dbReference type="Proteomes" id="UP001054945">
    <property type="component" value="Unassembled WGS sequence"/>
</dbReference>
<dbReference type="EMBL" id="BPLR01007397">
    <property type="protein sequence ID" value="GIY16674.1"/>
    <property type="molecule type" value="Genomic_DNA"/>
</dbReference>
<evidence type="ECO:0000313" key="2">
    <source>
        <dbReference type="Proteomes" id="UP001054945"/>
    </source>
</evidence>
<reference evidence="1 2" key="1">
    <citation type="submission" date="2021-06" db="EMBL/GenBank/DDBJ databases">
        <title>Caerostris extrusa draft genome.</title>
        <authorList>
            <person name="Kono N."/>
            <person name="Arakawa K."/>
        </authorList>
    </citation>
    <scope>NUCLEOTIDE SEQUENCE [LARGE SCALE GENOMIC DNA]</scope>
</reference>
<accession>A0AAV4R7S6</accession>